<evidence type="ECO:0000313" key="4">
    <source>
        <dbReference type="Proteomes" id="UP000244682"/>
    </source>
</evidence>
<proteinExistence type="predicted"/>
<evidence type="ECO:0000259" key="2">
    <source>
        <dbReference type="Pfam" id="PF06812"/>
    </source>
</evidence>
<accession>A0AAU8ZSC2</accession>
<dbReference type="InterPro" id="IPR017740">
    <property type="entry name" value="TssA-like"/>
</dbReference>
<evidence type="ECO:0000256" key="1">
    <source>
        <dbReference type="SAM" id="MobiDB-lite"/>
    </source>
</evidence>
<dbReference type="Pfam" id="PF06812">
    <property type="entry name" value="ImpA_N"/>
    <property type="match status" value="1"/>
</dbReference>
<gene>
    <name evidence="3" type="ORF">AM380_19530</name>
</gene>
<dbReference type="PANTHER" id="PTHR37951">
    <property type="entry name" value="CYTOPLASMIC PROTEIN-RELATED"/>
    <property type="match status" value="1"/>
</dbReference>
<organism evidence="3 4">
    <name type="scientific">Morganella morganii</name>
    <name type="common">Proteus morganii</name>
    <dbReference type="NCBI Taxonomy" id="582"/>
    <lineage>
        <taxon>Bacteria</taxon>
        <taxon>Pseudomonadati</taxon>
        <taxon>Pseudomonadota</taxon>
        <taxon>Gammaproteobacteria</taxon>
        <taxon>Enterobacterales</taxon>
        <taxon>Morganellaceae</taxon>
        <taxon>Morganella</taxon>
    </lineage>
</organism>
<feature type="domain" description="ImpA N-terminal" evidence="2">
    <location>
        <begin position="51"/>
        <end position="175"/>
    </location>
</feature>
<evidence type="ECO:0000313" key="3">
    <source>
        <dbReference type="EMBL" id="AWC95669.1"/>
    </source>
</evidence>
<dbReference type="AlphaFoldDB" id="A0AAU8ZSC2"/>
<feature type="region of interest" description="Disordered" evidence="1">
    <location>
        <begin position="293"/>
        <end position="330"/>
    </location>
</feature>
<protein>
    <recommendedName>
        <fullName evidence="2">ImpA N-terminal domain-containing protein</fullName>
    </recommendedName>
</protein>
<dbReference type="InterPro" id="IPR010657">
    <property type="entry name" value="ImpA_N"/>
</dbReference>
<name>A0AAU8ZSC2_MORMO</name>
<dbReference type="EMBL" id="CP028956">
    <property type="protein sequence ID" value="AWC95669.1"/>
    <property type="molecule type" value="Genomic_DNA"/>
</dbReference>
<sequence>MVWRKAKKINEAADSGGTFNVVYLPYRKTAAERKGKGMPLSQDEQKTLWLPVCERQPQGEYLKADGARYRPLRNLFNIAQSSLRRLLQQTDEESRVQHRQQMLTDQTALADALLPVLTDTARDISLSGWYLWCQMLQDPSLRALEQSLAWFSVQMTKHWEQLPPQHEEDPQAEQIKLQELNLILGSGTENCLFYSAVLLLPVTDDIPYYHYLQCQHRGTLPDSPSHSAQSQADARQRIDVLTQCLAHLQPLTAFFAERGTGSTVSPVFFTELLTGYRNAVMAVSGLTLSVPPVTEIPPEHPPEKTASPVAEPSGRPDFPALSQRNHHNRDTALRQLREISRYFRDSEPHSPISYLLEKAIRWGQMSLAGLWQEILLEDNSTLLDRIFSLTGLNDMQMTELPEPESNTASADENPTLPAERGNTALRW</sequence>
<dbReference type="PANTHER" id="PTHR37951:SF1">
    <property type="entry name" value="TYPE VI SECRETION SYSTEM COMPONENT TSSA1"/>
    <property type="match status" value="1"/>
</dbReference>
<reference evidence="3 4" key="1">
    <citation type="submission" date="2018-04" db="EMBL/GenBank/DDBJ databases">
        <title>Whole genome sequencing of Morganella morganii AR_0133.</title>
        <authorList>
            <person name="Conlan S."/>
            <person name="Thomas P.J."/>
            <person name="Mullikin J."/>
            <person name="Frank K.M."/>
            <person name="Segre J.A."/>
        </authorList>
    </citation>
    <scope>NUCLEOTIDE SEQUENCE [LARGE SCALE GENOMIC DNA]</scope>
    <source>
        <strain evidence="3 4">AR_0133</strain>
    </source>
</reference>
<dbReference type="Proteomes" id="UP000244682">
    <property type="component" value="Chromosome"/>
</dbReference>
<feature type="region of interest" description="Disordered" evidence="1">
    <location>
        <begin position="398"/>
        <end position="427"/>
    </location>
</feature>